<dbReference type="InterPro" id="IPR052905">
    <property type="entry name" value="LD-transpeptidase_YkuD-like"/>
</dbReference>
<proteinExistence type="predicted"/>
<dbReference type="PANTHER" id="PTHR41533">
    <property type="entry name" value="L,D-TRANSPEPTIDASE HI_1667-RELATED"/>
    <property type="match status" value="1"/>
</dbReference>
<gene>
    <name evidence="8" type="ORF">I0Q91_08255</name>
</gene>
<dbReference type="PANTHER" id="PTHR41533:SF2">
    <property type="entry name" value="BLR7131 PROTEIN"/>
    <property type="match status" value="1"/>
</dbReference>
<evidence type="ECO:0000313" key="9">
    <source>
        <dbReference type="Proteomes" id="UP000621436"/>
    </source>
</evidence>
<comment type="pathway">
    <text evidence="1 6">Cell wall biogenesis; peptidoglycan biosynthesis.</text>
</comment>
<dbReference type="EMBL" id="JADPIE010000004">
    <property type="protein sequence ID" value="MBF8437066.1"/>
    <property type="molecule type" value="Genomic_DNA"/>
</dbReference>
<evidence type="ECO:0000256" key="1">
    <source>
        <dbReference type="ARBA" id="ARBA00004752"/>
    </source>
</evidence>
<sequence>MITKFLLIFLITGILFTPSVDASEYIDELHELLETENDIETDYLWLEDGEFNRHGLEIYELINQAEAKGLNSQDYLLGDINGIWMNIRYQDVDNIETENLKELDELLTRALLKYTSDLATGRLDSETLEREIVNEEILNGFPWIIESIKSGRPVKEVLSDYEPDHPYYLALLEGLENRNNFSDDQIDEIILNIERWRMEYGQLPDNHLISNIPSFRLEVFEGSESVINMKTVVGTQNRPTPVMEGNLNRMTISPRWFMPTSIAVEDHLPKVKEDVEHLERGNYRVYTLENGDYVQVDPETVDWEDVEADKDEFPYFFWQDSGPGNALGSLVFRFPNNQSIYFHDTPDTHLFALDDRARSSGCIRLEKPMELAKYLLEDMPEWPEERLEEKISDRDETWLNLNSTLPIYLTYFTVVPDENGDLSFHEDIYEKNEDLLNALSNIN</sequence>
<dbReference type="Gene3D" id="2.40.440.10">
    <property type="entry name" value="L,D-transpeptidase catalytic domain-like"/>
    <property type="match status" value="1"/>
</dbReference>
<accession>A0A931F7V2</accession>
<dbReference type="AlphaFoldDB" id="A0A931F7V2"/>
<evidence type="ECO:0000256" key="4">
    <source>
        <dbReference type="ARBA" id="ARBA00022984"/>
    </source>
</evidence>
<name>A0A931F7V2_9FIRM</name>
<feature type="domain" description="L,D-TPase catalytic" evidence="7">
    <location>
        <begin position="206"/>
        <end position="392"/>
    </location>
</feature>
<dbReference type="RefSeq" id="WP_270454000.1">
    <property type="nucleotide sequence ID" value="NZ_JADPIE010000004.1"/>
</dbReference>
<dbReference type="PROSITE" id="PS52029">
    <property type="entry name" value="LD_TPASE"/>
    <property type="match status" value="1"/>
</dbReference>
<dbReference type="SUPFAM" id="SSF141523">
    <property type="entry name" value="L,D-transpeptidase catalytic domain-like"/>
    <property type="match status" value="1"/>
</dbReference>
<reference evidence="8" key="1">
    <citation type="submission" date="2020-11" db="EMBL/GenBank/DDBJ databases">
        <title>Halonatronomonas betainensis gen. nov., sp. nov. a novel haloalkaliphilic representative of the family Halanaerobiacae capable of betaine degradation.</title>
        <authorList>
            <person name="Boltyanskaya Y."/>
            <person name="Kevbrin V."/>
            <person name="Detkova E."/>
            <person name="Grouzdev D.S."/>
            <person name="Koziaeva V."/>
            <person name="Zhilina T."/>
        </authorList>
    </citation>
    <scope>NUCLEOTIDE SEQUENCE</scope>
    <source>
        <strain evidence="8">Z-7014</strain>
    </source>
</reference>
<comment type="caution">
    <text evidence="8">The sequence shown here is derived from an EMBL/GenBank/DDBJ whole genome shotgun (WGS) entry which is preliminary data.</text>
</comment>
<evidence type="ECO:0000313" key="8">
    <source>
        <dbReference type="EMBL" id="MBF8437066.1"/>
    </source>
</evidence>
<evidence type="ECO:0000256" key="6">
    <source>
        <dbReference type="PROSITE-ProRule" id="PRU01373"/>
    </source>
</evidence>
<keyword evidence="3 6" id="KW-0133">Cell shape</keyword>
<evidence type="ECO:0000256" key="2">
    <source>
        <dbReference type="ARBA" id="ARBA00022679"/>
    </source>
</evidence>
<keyword evidence="4 6" id="KW-0573">Peptidoglycan synthesis</keyword>
<dbReference type="Proteomes" id="UP000621436">
    <property type="component" value="Unassembled WGS sequence"/>
</dbReference>
<dbReference type="CDD" id="cd16913">
    <property type="entry name" value="YkuD_like"/>
    <property type="match status" value="1"/>
</dbReference>
<feature type="active site" description="Nucleophile" evidence="6">
    <location>
        <position position="362"/>
    </location>
</feature>
<dbReference type="InterPro" id="IPR045380">
    <property type="entry name" value="LD_TPept_scaffold_dom"/>
</dbReference>
<protein>
    <submittedName>
        <fullName evidence="8">L,D-transpeptidase family protein</fullName>
    </submittedName>
</protein>
<evidence type="ECO:0000256" key="3">
    <source>
        <dbReference type="ARBA" id="ARBA00022960"/>
    </source>
</evidence>
<dbReference type="InterPro" id="IPR038063">
    <property type="entry name" value="Transpep_catalytic_dom"/>
</dbReference>
<dbReference type="GO" id="GO:0016740">
    <property type="term" value="F:transferase activity"/>
    <property type="evidence" value="ECO:0007669"/>
    <property type="project" value="UniProtKB-KW"/>
</dbReference>
<keyword evidence="2" id="KW-0808">Transferase</keyword>
<dbReference type="GO" id="GO:0071555">
    <property type="term" value="P:cell wall organization"/>
    <property type="evidence" value="ECO:0007669"/>
    <property type="project" value="UniProtKB-UniRule"/>
</dbReference>
<evidence type="ECO:0000259" key="7">
    <source>
        <dbReference type="PROSITE" id="PS52029"/>
    </source>
</evidence>
<dbReference type="Pfam" id="PF03734">
    <property type="entry name" value="YkuD"/>
    <property type="match status" value="1"/>
</dbReference>
<dbReference type="Pfam" id="PF20142">
    <property type="entry name" value="Scaffold"/>
    <property type="match status" value="1"/>
</dbReference>
<organism evidence="8 9">
    <name type="scientific">Halonatronomonas betaini</name>
    <dbReference type="NCBI Taxonomy" id="2778430"/>
    <lineage>
        <taxon>Bacteria</taxon>
        <taxon>Bacillati</taxon>
        <taxon>Bacillota</taxon>
        <taxon>Clostridia</taxon>
        <taxon>Halanaerobiales</taxon>
        <taxon>Halarsenatibacteraceae</taxon>
        <taxon>Halonatronomonas</taxon>
    </lineage>
</organism>
<evidence type="ECO:0000256" key="5">
    <source>
        <dbReference type="ARBA" id="ARBA00023316"/>
    </source>
</evidence>
<feature type="active site" description="Proton donor/acceptor" evidence="6">
    <location>
        <position position="343"/>
    </location>
</feature>
<keyword evidence="9" id="KW-1185">Reference proteome</keyword>
<keyword evidence="5 6" id="KW-0961">Cell wall biogenesis/degradation</keyword>
<dbReference type="GO" id="GO:0009252">
    <property type="term" value="P:peptidoglycan biosynthetic process"/>
    <property type="evidence" value="ECO:0007669"/>
    <property type="project" value="UniProtKB-KW"/>
</dbReference>
<dbReference type="GO" id="GO:0008360">
    <property type="term" value="P:regulation of cell shape"/>
    <property type="evidence" value="ECO:0007669"/>
    <property type="project" value="UniProtKB-UniRule"/>
</dbReference>
<dbReference type="InterPro" id="IPR005490">
    <property type="entry name" value="LD_TPept_cat_dom"/>
</dbReference>